<evidence type="ECO:0000313" key="10">
    <source>
        <dbReference type="EMBL" id="NYI91853.1"/>
    </source>
</evidence>
<evidence type="ECO:0000256" key="6">
    <source>
        <dbReference type="ARBA" id="ARBA00023004"/>
    </source>
</evidence>
<dbReference type="InterPro" id="IPR036396">
    <property type="entry name" value="Cyt_P450_sf"/>
</dbReference>
<keyword evidence="5 9" id="KW-0560">Oxidoreductase</keyword>
<keyword evidence="6 9" id="KW-0408">Iron</keyword>
<sequence length="394" mass="42847">MTIAPAPHTDIDLFSDTVLTDPYPAYAALRASGAAVYLDKTDAWALPRYEHIRAALHDWETFSSDAGVGLNDVVNGFLVGTVLGTDPPQHDTLRSVLSEQLAPRALRKVKDDIEASADKLVDALVTRGEFDAVTDLAAALPLSVVFDLIGLPEHAREDMLRWADGTFTVFGPMNERTEKGLGVIQEMFAWLGTLRAEDLKPGSMGRAIFDAAAAGKIGQDSCVPLLAAYTTAGMDTTINAIANSIQLFATHPDQWDALRANPDFIPSAFNEVLRYDAPVQAFARKLTRDVTIDDTHIPSGAQVVLLYGSGNRDERQYPDPDSFDIQRNPVDHLTFGYGTHTCAGQALAKIEAHAILRALIARVRRIHVGEPARHLNNVIRGLESLPVVHLDIDG</sequence>
<dbReference type="Proteomes" id="UP000549616">
    <property type="component" value="Unassembled WGS sequence"/>
</dbReference>
<evidence type="ECO:0000256" key="5">
    <source>
        <dbReference type="ARBA" id="ARBA00023002"/>
    </source>
</evidence>
<keyword evidence="4 9" id="KW-0479">Metal-binding</keyword>
<comment type="pathway">
    <text evidence="1">Antibiotic biosynthesis; vancomycin biosynthesis.</text>
</comment>
<dbReference type="GO" id="GO:0016705">
    <property type="term" value="F:oxidoreductase activity, acting on paired donors, with incorporation or reduction of molecular oxygen"/>
    <property type="evidence" value="ECO:0007669"/>
    <property type="project" value="InterPro"/>
</dbReference>
<dbReference type="GO" id="GO:0004497">
    <property type="term" value="F:monooxygenase activity"/>
    <property type="evidence" value="ECO:0007669"/>
    <property type="project" value="UniProtKB-KW"/>
</dbReference>
<reference evidence="10 11" key="1">
    <citation type="submission" date="2020-07" db="EMBL/GenBank/DDBJ databases">
        <title>Sequencing the genomes of 1000 actinobacteria strains.</title>
        <authorList>
            <person name="Klenk H.-P."/>
        </authorList>
    </citation>
    <scope>NUCLEOTIDE SEQUENCE [LARGE SCALE GENOMIC DNA]</scope>
    <source>
        <strain evidence="10 11">DSM 104006</strain>
    </source>
</reference>
<organism evidence="10 11">
    <name type="scientific">Amycolatopsis endophytica</name>
    <dbReference type="NCBI Taxonomy" id="860233"/>
    <lineage>
        <taxon>Bacteria</taxon>
        <taxon>Bacillati</taxon>
        <taxon>Actinomycetota</taxon>
        <taxon>Actinomycetes</taxon>
        <taxon>Pseudonocardiales</taxon>
        <taxon>Pseudonocardiaceae</taxon>
        <taxon>Amycolatopsis</taxon>
    </lineage>
</organism>
<gene>
    <name evidence="10" type="ORF">HNR02_005228</name>
</gene>
<evidence type="ECO:0000256" key="1">
    <source>
        <dbReference type="ARBA" id="ARBA00004660"/>
    </source>
</evidence>
<dbReference type="PROSITE" id="PS00086">
    <property type="entry name" value="CYTOCHROME_P450"/>
    <property type="match status" value="1"/>
</dbReference>
<proteinExistence type="inferred from homology"/>
<dbReference type="RefSeq" id="WP_179776179.1">
    <property type="nucleotide sequence ID" value="NZ_JACCFK010000002.1"/>
</dbReference>
<dbReference type="PANTHER" id="PTHR46696">
    <property type="entry name" value="P450, PUTATIVE (EUROFUNG)-RELATED"/>
    <property type="match status" value="1"/>
</dbReference>
<evidence type="ECO:0000256" key="2">
    <source>
        <dbReference type="ARBA" id="ARBA00010617"/>
    </source>
</evidence>
<comment type="function">
    <text evidence="8">Involved in the coupling of aromatic side chains of the heptapeptide of vancomycin.</text>
</comment>
<protein>
    <submittedName>
        <fullName evidence="10">Cytochrome P450</fullName>
    </submittedName>
</protein>
<dbReference type="InterPro" id="IPR017972">
    <property type="entry name" value="Cyt_P450_CS"/>
</dbReference>
<dbReference type="EMBL" id="JACCFK010000002">
    <property type="protein sequence ID" value="NYI91853.1"/>
    <property type="molecule type" value="Genomic_DNA"/>
</dbReference>
<evidence type="ECO:0000256" key="4">
    <source>
        <dbReference type="ARBA" id="ARBA00022723"/>
    </source>
</evidence>
<evidence type="ECO:0000313" key="11">
    <source>
        <dbReference type="Proteomes" id="UP000549616"/>
    </source>
</evidence>
<evidence type="ECO:0000256" key="8">
    <source>
        <dbReference type="ARBA" id="ARBA00055433"/>
    </source>
</evidence>
<dbReference type="InterPro" id="IPR001128">
    <property type="entry name" value="Cyt_P450"/>
</dbReference>
<dbReference type="AlphaFoldDB" id="A0A853B961"/>
<dbReference type="SUPFAM" id="SSF48264">
    <property type="entry name" value="Cytochrome P450"/>
    <property type="match status" value="1"/>
</dbReference>
<comment type="caution">
    <text evidence="10">The sequence shown here is derived from an EMBL/GenBank/DDBJ whole genome shotgun (WGS) entry which is preliminary data.</text>
</comment>
<keyword evidence="11" id="KW-1185">Reference proteome</keyword>
<dbReference type="PANTHER" id="PTHR46696:SF1">
    <property type="entry name" value="CYTOCHROME P450 YJIB-RELATED"/>
    <property type="match status" value="1"/>
</dbReference>
<dbReference type="PRINTS" id="PR00359">
    <property type="entry name" value="BP450"/>
</dbReference>
<name>A0A853B961_9PSEU</name>
<dbReference type="FunFam" id="1.10.630.10:FF:000018">
    <property type="entry name" value="Cytochrome P450 monooxygenase"/>
    <property type="match status" value="1"/>
</dbReference>
<dbReference type="InterPro" id="IPR002397">
    <property type="entry name" value="Cyt_P450_B"/>
</dbReference>
<dbReference type="Pfam" id="PF00067">
    <property type="entry name" value="p450"/>
    <property type="match status" value="1"/>
</dbReference>
<evidence type="ECO:0000256" key="3">
    <source>
        <dbReference type="ARBA" id="ARBA00022617"/>
    </source>
</evidence>
<evidence type="ECO:0000256" key="7">
    <source>
        <dbReference type="ARBA" id="ARBA00023033"/>
    </source>
</evidence>
<evidence type="ECO:0000256" key="9">
    <source>
        <dbReference type="RuleBase" id="RU000461"/>
    </source>
</evidence>
<dbReference type="GO" id="GO:0020037">
    <property type="term" value="F:heme binding"/>
    <property type="evidence" value="ECO:0007669"/>
    <property type="project" value="InterPro"/>
</dbReference>
<keyword evidence="3 9" id="KW-0349">Heme</keyword>
<dbReference type="Gene3D" id="1.10.630.10">
    <property type="entry name" value="Cytochrome P450"/>
    <property type="match status" value="1"/>
</dbReference>
<dbReference type="GO" id="GO:0005506">
    <property type="term" value="F:iron ion binding"/>
    <property type="evidence" value="ECO:0007669"/>
    <property type="project" value="InterPro"/>
</dbReference>
<keyword evidence="7 9" id="KW-0503">Monooxygenase</keyword>
<accession>A0A853B961</accession>
<comment type="similarity">
    <text evidence="2 9">Belongs to the cytochrome P450 family.</text>
</comment>
<dbReference type="CDD" id="cd11037">
    <property type="entry name" value="CYP199A2-like"/>
    <property type="match status" value="1"/>
</dbReference>